<name>A0A1M4UYZ1_9CLOT</name>
<reference evidence="1 2" key="1">
    <citation type="submission" date="2016-11" db="EMBL/GenBank/DDBJ databases">
        <authorList>
            <person name="Jaros S."/>
            <person name="Januszkiewicz K."/>
            <person name="Wedrychowicz H."/>
        </authorList>
    </citation>
    <scope>NUCLEOTIDE SEQUENCE [LARGE SCALE GENOMIC DNA]</scope>
    <source>
        <strain evidence="1 2">DSM 2631</strain>
    </source>
</reference>
<dbReference type="AlphaFoldDB" id="A0A1M4UYZ1"/>
<organism evidence="1 2">
    <name type="scientific">Clostridium fallax</name>
    <dbReference type="NCBI Taxonomy" id="1533"/>
    <lineage>
        <taxon>Bacteria</taxon>
        <taxon>Bacillati</taxon>
        <taxon>Bacillota</taxon>
        <taxon>Clostridia</taxon>
        <taxon>Eubacteriales</taxon>
        <taxon>Clostridiaceae</taxon>
        <taxon>Clostridium</taxon>
    </lineage>
</organism>
<keyword evidence="2" id="KW-1185">Reference proteome</keyword>
<dbReference type="STRING" id="1533.SAMN05443638_10664"/>
<protein>
    <submittedName>
        <fullName evidence="1">Uncharacterized protein</fullName>
    </submittedName>
</protein>
<gene>
    <name evidence="1" type="ORF">SAMN05443638_10664</name>
</gene>
<dbReference type="Proteomes" id="UP000184035">
    <property type="component" value="Unassembled WGS sequence"/>
</dbReference>
<dbReference type="RefSeq" id="WP_072893989.1">
    <property type="nucleotide sequence ID" value="NZ_FQVM01000006.1"/>
</dbReference>
<proteinExistence type="predicted"/>
<evidence type="ECO:0000313" key="2">
    <source>
        <dbReference type="Proteomes" id="UP000184035"/>
    </source>
</evidence>
<dbReference type="EMBL" id="FQVM01000006">
    <property type="protein sequence ID" value="SHE61857.1"/>
    <property type="molecule type" value="Genomic_DNA"/>
</dbReference>
<accession>A0A1M4UYZ1</accession>
<evidence type="ECO:0000313" key="1">
    <source>
        <dbReference type="EMBL" id="SHE61857.1"/>
    </source>
</evidence>
<sequence>MNRNMCSRNVKEKYFGIEKCAICGEKFKWVEDENAELIVYTKSYDGNKVFLDFDLIAKCTKCLHKCKYKVSTDGEKYR</sequence>